<name>A0A5B8V2T7_9SPHI</name>
<organism evidence="2 3">
    <name type="scientific">Mucilaginibacter ginsenosidivorans</name>
    <dbReference type="NCBI Taxonomy" id="398053"/>
    <lineage>
        <taxon>Bacteria</taxon>
        <taxon>Pseudomonadati</taxon>
        <taxon>Bacteroidota</taxon>
        <taxon>Sphingobacteriia</taxon>
        <taxon>Sphingobacteriales</taxon>
        <taxon>Sphingobacteriaceae</taxon>
        <taxon>Mucilaginibacter</taxon>
    </lineage>
</organism>
<gene>
    <name evidence="2" type="ORF">FRZ54_21315</name>
</gene>
<feature type="chain" id="PRO_5022925497" evidence="1">
    <location>
        <begin position="21"/>
        <end position="323"/>
    </location>
</feature>
<dbReference type="EMBL" id="CP042436">
    <property type="protein sequence ID" value="QEC65001.1"/>
    <property type="molecule type" value="Genomic_DNA"/>
</dbReference>
<dbReference type="Pfam" id="PF09982">
    <property type="entry name" value="LpxR"/>
    <property type="match status" value="1"/>
</dbReference>
<sequence length="323" mass="36062">MNYKIFSLLVFLACCSTAFAQTHSNEIGAQSDNDSYLFQGSDRYYTDGIFIYYRHALKVDGKSNLQNKVLGFETGQKIFNPQTGSISINGMPDDPRYIDRPFAGYLYVGSTLNLLYKNESNLKLGAQIGIVGPGAKGKGIQDFVHDNFGFYHPSGWEYQIDNNLELNLSAEYNRLLARTSSFDVSLTSYANLGNGFTGAGVGPLFRLGSFNQLFNSVSTQSTAIKSRGFTPLNQHELFFYYKPQLNVVLYDATVQGSLFGTRSASSIEVTQNIERLMFSNQFGVGYSGKRFVLDVAAIFHTKDVKEMVKSHQWGSATLLYRFN</sequence>
<evidence type="ECO:0000256" key="1">
    <source>
        <dbReference type="SAM" id="SignalP"/>
    </source>
</evidence>
<dbReference type="KEGG" id="mgin:FRZ54_21315"/>
<keyword evidence="3" id="KW-1185">Reference proteome</keyword>
<feature type="signal peptide" evidence="1">
    <location>
        <begin position="1"/>
        <end position="20"/>
    </location>
</feature>
<proteinExistence type="predicted"/>
<keyword evidence="1" id="KW-0732">Signal</keyword>
<evidence type="ECO:0000313" key="3">
    <source>
        <dbReference type="Proteomes" id="UP000321479"/>
    </source>
</evidence>
<dbReference type="OrthoDB" id="622552at2"/>
<dbReference type="RefSeq" id="WP_147033834.1">
    <property type="nucleotide sequence ID" value="NZ_CP042436.1"/>
</dbReference>
<dbReference type="Proteomes" id="UP000321479">
    <property type="component" value="Chromosome"/>
</dbReference>
<accession>A0A5B8V2T7</accession>
<dbReference type="AlphaFoldDB" id="A0A5B8V2T7"/>
<dbReference type="InterPro" id="IPR037107">
    <property type="entry name" value="Put_OMP_sf"/>
</dbReference>
<evidence type="ECO:0000313" key="2">
    <source>
        <dbReference type="EMBL" id="QEC65001.1"/>
    </source>
</evidence>
<dbReference type="Gene3D" id="2.40.128.140">
    <property type="entry name" value="Outer membrane protein"/>
    <property type="match status" value="1"/>
</dbReference>
<dbReference type="InterPro" id="IPR018707">
    <property type="entry name" value="LpxR"/>
</dbReference>
<reference evidence="2 3" key="1">
    <citation type="journal article" date="2017" name="Curr. Microbiol.">
        <title>Mucilaginibacter ginsenosidivorans sp. nov., Isolated from Soil of Ginseng Field.</title>
        <authorList>
            <person name="Kim M.M."/>
            <person name="Siddiqi M.Z."/>
            <person name="Im W.T."/>
        </authorList>
    </citation>
    <scope>NUCLEOTIDE SEQUENCE [LARGE SCALE GENOMIC DNA]</scope>
    <source>
        <strain evidence="2 3">Gsoil 3017</strain>
    </source>
</reference>
<protein>
    <submittedName>
        <fullName evidence="2">Lipid A deacylase LpxR family protein</fullName>
    </submittedName>
</protein>